<proteinExistence type="predicted"/>
<feature type="compositionally biased region" description="Polar residues" evidence="1">
    <location>
        <begin position="36"/>
        <end position="47"/>
    </location>
</feature>
<reference evidence="2" key="1">
    <citation type="submission" date="2021-01" db="EMBL/GenBank/DDBJ databases">
        <authorList>
            <person name="Corre E."/>
            <person name="Pelletier E."/>
            <person name="Niang G."/>
            <person name="Scheremetjew M."/>
            <person name="Finn R."/>
            <person name="Kale V."/>
            <person name="Holt S."/>
            <person name="Cochrane G."/>
            <person name="Meng A."/>
            <person name="Brown T."/>
            <person name="Cohen L."/>
        </authorList>
    </citation>
    <scope>NUCLEOTIDE SEQUENCE</scope>
    <source>
        <strain evidence="2">CCMP443</strain>
    </source>
</reference>
<dbReference type="EMBL" id="HBFN01022719">
    <property type="protein sequence ID" value="CAD8799587.1"/>
    <property type="molecule type" value="Transcribed_RNA"/>
</dbReference>
<accession>A0A7S0VZP0</accession>
<feature type="compositionally biased region" description="Low complexity" evidence="1">
    <location>
        <begin position="55"/>
        <end position="78"/>
    </location>
</feature>
<dbReference type="AlphaFoldDB" id="A0A7S0VZP0"/>
<evidence type="ECO:0000256" key="1">
    <source>
        <dbReference type="SAM" id="MobiDB-lite"/>
    </source>
</evidence>
<sequence>MSSSPLSRPQALKGSFTGSSRSGNASPLDREISRLTLETESITSPARSNRGCPAPRSQSFEPPSSRSSESSGTSTPERSVSRVRGSYRECVRAVDDEMEESSRARDQAVKRHAAPVPHPGNGSRAGPRVASRGTVDERVKYEPSRLSYQERVEWKAEI</sequence>
<gene>
    <name evidence="2" type="ORF">HTEP1355_LOCUS13228</name>
</gene>
<name>A0A7S0VZP0_9CRYP</name>
<protein>
    <submittedName>
        <fullName evidence="2">Uncharacterized protein</fullName>
    </submittedName>
</protein>
<feature type="compositionally biased region" description="Basic and acidic residues" evidence="1">
    <location>
        <begin position="86"/>
        <end position="109"/>
    </location>
</feature>
<feature type="compositionally biased region" description="Polar residues" evidence="1">
    <location>
        <begin position="16"/>
        <end position="25"/>
    </location>
</feature>
<feature type="region of interest" description="Disordered" evidence="1">
    <location>
        <begin position="1"/>
        <end position="137"/>
    </location>
</feature>
<organism evidence="2">
    <name type="scientific">Hemiselmis tepida</name>
    <dbReference type="NCBI Taxonomy" id="464990"/>
    <lineage>
        <taxon>Eukaryota</taxon>
        <taxon>Cryptophyceae</taxon>
        <taxon>Cryptomonadales</taxon>
        <taxon>Hemiselmidaceae</taxon>
        <taxon>Hemiselmis</taxon>
    </lineage>
</organism>
<evidence type="ECO:0000313" key="2">
    <source>
        <dbReference type="EMBL" id="CAD8799587.1"/>
    </source>
</evidence>